<organism evidence="3 4">
    <name type="scientific">Raphidocelis subcapitata</name>
    <dbReference type="NCBI Taxonomy" id="307507"/>
    <lineage>
        <taxon>Eukaryota</taxon>
        <taxon>Viridiplantae</taxon>
        <taxon>Chlorophyta</taxon>
        <taxon>core chlorophytes</taxon>
        <taxon>Chlorophyceae</taxon>
        <taxon>CS clade</taxon>
        <taxon>Sphaeropleales</taxon>
        <taxon>Selenastraceae</taxon>
        <taxon>Raphidocelis</taxon>
    </lineage>
</organism>
<dbReference type="Proteomes" id="UP000247498">
    <property type="component" value="Unassembled WGS sequence"/>
</dbReference>
<feature type="region of interest" description="Disordered" evidence="2">
    <location>
        <begin position="365"/>
        <end position="387"/>
    </location>
</feature>
<feature type="coiled-coil region" evidence="1">
    <location>
        <begin position="31"/>
        <end position="125"/>
    </location>
</feature>
<proteinExistence type="predicted"/>
<keyword evidence="4" id="KW-1185">Reference proteome</keyword>
<evidence type="ECO:0000256" key="2">
    <source>
        <dbReference type="SAM" id="MobiDB-lite"/>
    </source>
</evidence>
<evidence type="ECO:0000313" key="3">
    <source>
        <dbReference type="EMBL" id="GBF91361.1"/>
    </source>
</evidence>
<comment type="caution">
    <text evidence="3">The sequence shown here is derived from an EMBL/GenBank/DDBJ whole genome shotgun (WGS) entry which is preliminary data.</text>
</comment>
<feature type="coiled-coil region" evidence="1">
    <location>
        <begin position="161"/>
        <end position="213"/>
    </location>
</feature>
<feature type="compositionally biased region" description="Gly residues" evidence="2">
    <location>
        <begin position="221"/>
        <end position="246"/>
    </location>
</feature>
<sequence>MPTITLGAPLATLCQQLEEARQRGAAALSAARHWQLAAERAEAAAADAQRAAAADRVAADALRREAASLSAALEEREGERDGALRELTQLRAAEGEARGAMAARVAELEASQAALQAELQESGRAITRGADTSQEAQRVREVEAKRLEAARRRLGLSDREARHFLQELDGARHAAEALRRERDQLAADHAALRRQQLEALSALRCELAGLQAERFLRGPAAAGGGGASAGGGGGGGGGSGGGGGEGQQAARPLAQPRPTKAAGGGGPPAARPDWQGPLMTRGGGGGGSTKKKAGGARDGGGGAPPPPLGLHALEAVQLAQRADAISGAQKLRRAAAGPAADAAAGTSVPLVRVSLAVVGAAGAADCRQDDDAGRAGGGSDQAAAVRE</sequence>
<dbReference type="EMBL" id="BDRX01000024">
    <property type="protein sequence ID" value="GBF91361.1"/>
    <property type="molecule type" value="Genomic_DNA"/>
</dbReference>
<gene>
    <name evidence="3" type="ORF">Rsub_04101</name>
</gene>
<dbReference type="AlphaFoldDB" id="A0A2V0NUQ8"/>
<evidence type="ECO:0000256" key="1">
    <source>
        <dbReference type="SAM" id="Coils"/>
    </source>
</evidence>
<dbReference type="STRING" id="307507.A0A2V0NUQ8"/>
<accession>A0A2V0NUQ8</accession>
<feature type="region of interest" description="Disordered" evidence="2">
    <location>
        <begin position="221"/>
        <end position="310"/>
    </location>
</feature>
<evidence type="ECO:0000313" key="4">
    <source>
        <dbReference type="Proteomes" id="UP000247498"/>
    </source>
</evidence>
<keyword evidence="1" id="KW-0175">Coiled coil</keyword>
<name>A0A2V0NUQ8_9CHLO</name>
<protein>
    <submittedName>
        <fullName evidence="3">Uncharacterized protein</fullName>
    </submittedName>
</protein>
<dbReference type="InParanoid" id="A0A2V0NUQ8"/>
<reference evidence="3 4" key="1">
    <citation type="journal article" date="2018" name="Sci. Rep.">
        <title>Raphidocelis subcapitata (=Pseudokirchneriella subcapitata) provides an insight into genome evolution and environmental adaptations in the Sphaeropleales.</title>
        <authorList>
            <person name="Suzuki S."/>
            <person name="Yamaguchi H."/>
            <person name="Nakajima N."/>
            <person name="Kawachi M."/>
        </authorList>
    </citation>
    <scope>NUCLEOTIDE SEQUENCE [LARGE SCALE GENOMIC DNA]</scope>
    <source>
        <strain evidence="3 4">NIES-35</strain>
    </source>
</reference>